<dbReference type="OrthoDB" id="3934656at2759"/>
<dbReference type="PANTHER" id="PTHR24305">
    <property type="entry name" value="CYTOCHROME P450"/>
    <property type="match status" value="1"/>
</dbReference>
<dbReference type="PRINTS" id="PR00465">
    <property type="entry name" value="EP450IV"/>
</dbReference>
<protein>
    <submittedName>
        <fullName evidence="5">Cytochrome P450</fullName>
    </submittedName>
</protein>
<evidence type="ECO:0000313" key="5">
    <source>
        <dbReference type="EMBL" id="KAF2675791.1"/>
    </source>
</evidence>
<dbReference type="Pfam" id="PF00067">
    <property type="entry name" value="p450"/>
    <property type="match status" value="1"/>
</dbReference>
<gene>
    <name evidence="5" type="ORF">K458DRAFT_244956</name>
</gene>
<dbReference type="GO" id="GO:0016705">
    <property type="term" value="F:oxidoreductase activity, acting on paired donors, with incorporation or reduction of molecular oxygen"/>
    <property type="evidence" value="ECO:0007669"/>
    <property type="project" value="InterPro"/>
</dbReference>
<evidence type="ECO:0000256" key="1">
    <source>
        <dbReference type="ARBA" id="ARBA00001971"/>
    </source>
</evidence>
<comment type="cofactor">
    <cofactor evidence="1">
        <name>heme</name>
        <dbReference type="ChEBI" id="CHEBI:30413"/>
    </cofactor>
</comment>
<feature type="non-terminal residue" evidence="5">
    <location>
        <position position="132"/>
    </location>
</feature>
<dbReference type="GO" id="GO:0005506">
    <property type="term" value="F:iron ion binding"/>
    <property type="evidence" value="ECO:0007669"/>
    <property type="project" value="InterPro"/>
</dbReference>
<name>A0A6G1ICU6_9PLEO</name>
<dbReference type="GO" id="GO:0020037">
    <property type="term" value="F:heme binding"/>
    <property type="evidence" value="ECO:0007669"/>
    <property type="project" value="InterPro"/>
</dbReference>
<evidence type="ECO:0000256" key="4">
    <source>
        <dbReference type="ARBA" id="ARBA00023004"/>
    </source>
</evidence>
<dbReference type="InterPro" id="IPR001128">
    <property type="entry name" value="Cyt_P450"/>
</dbReference>
<dbReference type="SUPFAM" id="SSF48264">
    <property type="entry name" value="Cytochrome P450"/>
    <property type="match status" value="1"/>
</dbReference>
<dbReference type="EMBL" id="MU005647">
    <property type="protein sequence ID" value="KAF2675791.1"/>
    <property type="molecule type" value="Genomic_DNA"/>
</dbReference>
<reference evidence="5" key="1">
    <citation type="journal article" date="2020" name="Stud. Mycol.">
        <title>101 Dothideomycetes genomes: a test case for predicting lifestyles and emergence of pathogens.</title>
        <authorList>
            <person name="Haridas S."/>
            <person name="Albert R."/>
            <person name="Binder M."/>
            <person name="Bloem J."/>
            <person name="Labutti K."/>
            <person name="Salamov A."/>
            <person name="Andreopoulos B."/>
            <person name="Baker S."/>
            <person name="Barry K."/>
            <person name="Bills G."/>
            <person name="Bluhm B."/>
            <person name="Cannon C."/>
            <person name="Castanera R."/>
            <person name="Culley D."/>
            <person name="Daum C."/>
            <person name="Ezra D."/>
            <person name="Gonzalez J."/>
            <person name="Henrissat B."/>
            <person name="Kuo A."/>
            <person name="Liang C."/>
            <person name="Lipzen A."/>
            <person name="Lutzoni F."/>
            <person name="Magnuson J."/>
            <person name="Mondo S."/>
            <person name="Nolan M."/>
            <person name="Ohm R."/>
            <person name="Pangilinan J."/>
            <person name="Park H.-J."/>
            <person name="Ramirez L."/>
            <person name="Alfaro M."/>
            <person name="Sun H."/>
            <person name="Tritt A."/>
            <person name="Yoshinaga Y."/>
            <person name="Zwiers L.-H."/>
            <person name="Turgeon B."/>
            <person name="Goodwin S."/>
            <person name="Spatafora J."/>
            <person name="Crous P."/>
            <person name="Grigoriev I."/>
        </authorList>
    </citation>
    <scope>NUCLEOTIDE SEQUENCE</scope>
    <source>
        <strain evidence="5">CBS 122367</strain>
    </source>
</reference>
<dbReference type="PANTHER" id="PTHR24305:SF166">
    <property type="entry name" value="CYTOCHROME P450 12A4, MITOCHONDRIAL-RELATED"/>
    <property type="match status" value="1"/>
</dbReference>
<dbReference type="Proteomes" id="UP000799291">
    <property type="component" value="Unassembled WGS sequence"/>
</dbReference>
<dbReference type="InterPro" id="IPR050121">
    <property type="entry name" value="Cytochrome_P450_monoxygenase"/>
</dbReference>
<feature type="non-terminal residue" evidence="5">
    <location>
        <position position="1"/>
    </location>
</feature>
<keyword evidence="4" id="KW-0408">Iron</keyword>
<comment type="similarity">
    <text evidence="2">Belongs to the cytochrome P450 family.</text>
</comment>
<dbReference type="InterPro" id="IPR002403">
    <property type="entry name" value="Cyt_P450_E_grp-IV"/>
</dbReference>
<dbReference type="GO" id="GO:0004497">
    <property type="term" value="F:monooxygenase activity"/>
    <property type="evidence" value="ECO:0007669"/>
    <property type="project" value="InterPro"/>
</dbReference>
<evidence type="ECO:0000256" key="3">
    <source>
        <dbReference type="ARBA" id="ARBA00022723"/>
    </source>
</evidence>
<keyword evidence="3" id="KW-0479">Metal-binding</keyword>
<dbReference type="AlphaFoldDB" id="A0A6G1ICU6"/>
<accession>A0A6G1ICU6</accession>
<dbReference type="Gene3D" id="1.10.630.10">
    <property type="entry name" value="Cytochrome P450"/>
    <property type="match status" value="1"/>
</dbReference>
<sequence>IRSTTLTNFSGGHDTMTTLSAAVCLIASHSHVQPCLHHEMQEKHITSASSYAIITKDLSYLWACIKEAMRLYPAIGTAIPRVIPNTGTTVSPSSSPPIHLPPGTTASIYLYAIHCSPSLFPNHEPFEPERWL</sequence>
<evidence type="ECO:0000256" key="2">
    <source>
        <dbReference type="ARBA" id="ARBA00010617"/>
    </source>
</evidence>
<organism evidence="5 6">
    <name type="scientific">Lentithecium fluviatile CBS 122367</name>
    <dbReference type="NCBI Taxonomy" id="1168545"/>
    <lineage>
        <taxon>Eukaryota</taxon>
        <taxon>Fungi</taxon>
        <taxon>Dikarya</taxon>
        <taxon>Ascomycota</taxon>
        <taxon>Pezizomycotina</taxon>
        <taxon>Dothideomycetes</taxon>
        <taxon>Pleosporomycetidae</taxon>
        <taxon>Pleosporales</taxon>
        <taxon>Massarineae</taxon>
        <taxon>Lentitheciaceae</taxon>
        <taxon>Lentithecium</taxon>
    </lineage>
</organism>
<evidence type="ECO:0000313" key="6">
    <source>
        <dbReference type="Proteomes" id="UP000799291"/>
    </source>
</evidence>
<proteinExistence type="inferred from homology"/>
<dbReference type="InterPro" id="IPR036396">
    <property type="entry name" value="Cyt_P450_sf"/>
</dbReference>
<keyword evidence="6" id="KW-1185">Reference proteome</keyword>